<keyword evidence="1" id="KW-0233">DNA recombination</keyword>
<dbReference type="RefSeq" id="WP_186901333.1">
    <property type="nucleotide sequence ID" value="NZ_JACOOT010000020.1"/>
</dbReference>
<dbReference type="SUPFAM" id="SSF56349">
    <property type="entry name" value="DNA breaking-rejoining enzymes"/>
    <property type="match status" value="1"/>
</dbReference>
<dbReference type="AlphaFoldDB" id="A0A8I0DR78"/>
<name>A0A8I0DR78_9FIRM</name>
<organism evidence="2 3">
    <name type="scientific">Blautia segnis</name>
    <dbReference type="NCBI Taxonomy" id="2763030"/>
    <lineage>
        <taxon>Bacteria</taxon>
        <taxon>Bacillati</taxon>
        <taxon>Bacillota</taxon>
        <taxon>Clostridia</taxon>
        <taxon>Lachnospirales</taxon>
        <taxon>Lachnospiraceae</taxon>
        <taxon>Blautia</taxon>
    </lineage>
</organism>
<dbReference type="EMBL" id="JACOOT010000020">
    <property type="protein sequence ID" value="MBC5651246.1"/>
    <property type="molecule type" value="Genomic_DNA"/>
</dbReference>
<accession>A0A8I0DR78</accession>
<evidence type="ECO:0000256" key="1">
    <source>
        <dbReference type="ARBA" id="ARBA00023172"/>
    </source>
</evidence>
<reference evidence="2 3" key="1">
    <citation type="submission" date="2020-08" db="EMBL/GenBank/DDBJ databases">
        <title>Genome public.</title>
        <authorList>
            <person name="Liu C."/>
            <person name="Sun Q."/>
        </authorList>
    </citation>
    <scope>NUCLEOTIDE SEQUENCE [LARGE SCALE GENOMIC DNA]</scope>
    <source>
        <strain evidence="2 3">BX17</strain>
    </source>
</reference>
<dbReference type="InterPro" id="IPR011010">
    <property type="entry name" value="DNA_brk_join_enz"/>
</dbReference>
<dbReference type="Proteomes" id="UP000652847">
    <property type="component" value="Unassembled WGS sequence"/>
</dbReference>
<sequence>MKERKKAEEDLHNYYEVPSGTYSPQQLLQMLQICKLEAPVLYLPMLLASTAGLRISEILTVTFRDIHFYNQTICLQLPVKDDLPNRTDTITIPEENTKMVYLADFVMDEIRLQKERLEACQKTAPDFNPSGYLIWGRNGSQRQNNFINQPYARICAKCPFPTFPWKELRRIKLSASSMKRFAQTLGLKIPDLPSHAGFPKFQLTEVT</sequence>
<dbReference type="InterPro" id="IPR013762">
    <property type="entry name" value="Integrase-like_cat_sf"/>
</dbReference>
<dbReference type="GO" id="GO:0015074">
    <property type="term" value="P:DNA integration"/>
    <property type="evidence" value="ECO:0007669"/>
    <property type="project" value="InterPro"/>
</dbReference>
<protein>
    <submittedName>
        <fullName evidence="2">Site-specific integrase</fullName>
    </submittedName>
</protein>
<proteinExistence type="predicted"/>
<comment type="caution">
    <text evidence="2">The sequence shown here is derived from an EMBL/GenBank/DDBJ whole genome shotgun (WGS) entry which is preliminary data.</text>
</comment>
<dbReference type="Gene3D" id="1.10.443.10">
    <property type="entry name" value="Intergrase catalytic core"/>
    <property type="match status" value="1"/>
</dbReference>
<dbReference type="GO" id="GO:0006310">
    <property type="term" value="P:DNA recombination"/>
    <property type="evidence" value="ECO:0007669"/>
    <property type="project" value="UniProtKB-KW"/>
</dbReference>
<evidence type="ECO:0000313" key="2">
    <source>
        <dbReference type="EMBL" id="MBC5651246.1"/>
    </source>
</evidence>
<dbReference type="GO" id="GO:0003677">
    <property type="term" value="F:DNA binding"/>
    <property type="evidence" value="ECO:0007669"/>
    <property type="project" value="InterPro"/>
</dbReference>
<evidence type="ECO:0000313" key="3">
    <source>
        <dbReference type="Proteomes" id="UP000652847"/>
    </source>
</evidence>
<keyword evidence="3" id="KW-1185">Reference proteome</keyword>
<dbReference type="CDD" id="cd00397">
    <property type="entry name" value="DNA_BRE_C"/>
    <property type="match status" value="1"/>
</dbReference>
<gene>
    <name evidence="2" type="ORF">H8S54_09025</name>
</gene>